<dbReference type="GO" id="GO:0004659">
    <property type="term" value="F:prenyltransferase activity"/>
    <property type="evidence" value="ECO:0007669"/>
    <property type="project" value="InterPro"/>
</dbReference>
<name>A0A9D2EDA5_9MICO</name>
<dbReference type="GO" id="GO:0046872">
    <property type="term" value="F:metal ion binding"/>
    <property type="evidence" value="ECO:0007669"/>
    <property type="project" value="UniProtKB-KW"/>
</dbReference>
<dbReference type="Pfam" id="PF00348">
    <property type="entry name" value="polyprenyl_synt"/>
    <property type="match status" value="1"/>
</dbReference>
<evidence type="ECO:0000313" key="9">
    <source>
        <dbReference type="Proteomes" id="UP000824037"/>
    </source>
</evidence>
<comment type="caution">
    <text evidence="8">The sequence shown here is derived from an EMBL/GenBank/DDBJ whole genome shotgun (WGS) entry which is preliminary data.</text>
</comment>
<evidence type="ECO:0000313" key="8">
    <source>
        <dbReference type="EMBL" id="HIZ35236.1"/>
    </source>
</evidence>
<dbReference type="Proteomes" id="UP000824037">
    <property type="component" value="Unassembled WGS sequence"/>
</dbReference>
<keyword evidence="3 6" id="KW-0808">Transferase</keyword>
<feature type="region of interest" description="Disordered" evidence="7">
    <location>
        <begin position="98"/>
        <end position="122"/>
    </location>
</feature>
<dbReference type="InterPro" id="IPR000092">
    <property type="entry name" value="Polyprenyl_synt"/>
</dbReference>
<reference evidence="8" key="2">
    <citation type="submission" date="2021-04" db="EMBL/GenBank/DDBJ databases">
        <authorList>
            <person name="Gilroy R."/>
        </authorList>
    </citation>
    <scope>NUCLEOTIDE SEQUENCE</scope>
    <source>
        <strain evidence="8">ChiGjej4B4-7305</strain>
    </source>
</reference>
<keyword evidence="4" id="KW-0479">Metal-binding</keyword>
<comment type="cofactor">
    <cofactor evidence="1">
        <name>Mg(2+)</name>
        <dbReference type="ChEBI" id="CHEBI:18420"/>
    </cofactor>
</comment>
<keyword evidence="5" id="KW-0460">Magnesium</keyword>
<dbReference type="PANTHER" id="PTHR12001:SF85">
    <property type="entry name" value="SHORT CHAIN ISOPRENYL DIPHOSPHATE SYNTHASE"/>
    <property type="match status" value="1"/>
</dbReference>
<dbReference type="AlphaFoldDB" id="A0A9D2EDA5"/>
<evidence type="ECO:0000256" key="3">
    <source>
        <dbReference type="ARBA" id="ARBA00022679"/>
    </source>
</evidence>
<accession>A0A9D2EDA5</accession>
<dbReference type="SUPFAM" id="SSF48576">
    <property type="entry name" value="Terpenoid synthases"/>
    <property type="match status" value="1"/>
</dbReference>
<dbReference type="PANTHER" id="PTHR12001">
    <property type="entry name" value="GERANYLGERANYL PYROPHOSPHATE SYNTHASE"/>
    <property type="match status" value="1"/>
</dbReference>
<evidence type="ECO:0000256" key="5">
    <source>
        <dbReference type="ARBA" id="ARBA00022842"/>
    </source>
</evidence>
<feature type="compositionally biased region" description="Low complexity" evidence="7">
    <location>
        <begin position="108"/>
        <end position="120"/>
    </location>
</feature>
<dbReference type="InterPro" id="IPR008949">
    <property type="entry name" value="Isoprenoid_synthase_dom_sf"/>
</dbReference>
<dbReference type="PROSITE" id="PS00444">
    <property type="entry name" value="POLYPRENYL_SYNTHASE_2"/>
    <property type="match status" value="1"/>
</dbReference>
<dbReference type="InterPro" id="IPR033749">
    <property type="entry name" value="Polyprenyl_synt_CS"/>
</dbReference>
<reference evidence="8" key="1">
    <citation type="journal article" date="2021" name="PeerJ">
        <title>Extensive microbial diversity within the chicken gut microbiome revealed by metagenomics and culture.</title>
        <authorList>
            <person name="Gilroy R."/>
            <person name="Ravi A."/>
            <person name="Getino M."/>
            <person name="Pursley I."/>
            <person name="Horton D.L."/>
            <person name="Alikhan N.F."/>
            <person name="Baker D."/>
            <person name="Gharbi K."/>
            <person name="Hall N."/>
            <person name="Watson M."/>
            <person name="Adriaenssens E.M."/>
            <person name="Foster-Nyarko E."/>
            <person name="Jarju S."/>
            <person name="Secka A."/>
            <person name="Antonio M."/>
            <person name="Oren A."/>
            <person name="Chaudhuri R.R."/>
            <person name="La Ragione R."/>
            <person name="Hildebrand F."/>
            <person name="Pallen M.J."/>
        </authorList>
    </citation>
    <scope>NUCLEOTIDE SEQUENCE</scope>
    <source>
        <strain evidence="8">ChiGjej4B4-7305</strain>
    </source>
</reference>
<evidence type="ECO:0000256" key="4">
    <source>
        <dbReference type="ARBA" id="ARBA00022723"/>
    </source>
</evidence>
<evidence type="ECO:0000256" key="7">
    <source>
        <dbReference type="SAM" id="MobiDB-lite"/>
    </source>
</evidence>
<protein>
    <submittedName>
        <fullName evidence="8">Polyprenyl synthetase family protein</fullName>
    </submittedName>
</protein>
<dbReference type="CDD" id="cd00685">
    <property type="entry name" value="Trans_IPPS_HT"/>
    <property type="match status" value="1"/>
</dbReference>
<dbReference type="EMBL" id="DXBY01000089">
    <property type="protein sequence ID" value="HIZ35236.1"/>
    <property type="molecule type" value="Genomic_DNA"/>
</dbReference>
<evidence type="ECO:0000256" key="2">
    <source>
        <dbReference type="ARBA" id="ARBA00006706"/>
    </source>
</evidence>
<dbReference type="Gene3D" id="1.10.600.10">
    <property type="entry name" value="Farnesyl Diphosphate Synthase"/>
    <property type="match status" value="1"/>
</dbReference>
<proteinExistence type="inferred from homology"/>
<comment type="similarity">
    <text evidence="2 6">Belongs to the FPP/GGPP synthase family.</text>
</comment>
<dbReference type="SFLD" id="SFLDS00005">
    <property type="entry name" value="Isoprenoid_Synthase_Type_I"/>
    <property type="match status" value="1"/>
</dbReference>
<sequence>MQADRPATAGDPRVEAVLTAFLADGSRRSVGQGAEYEQLWSDLGQATAGGKRFRPALLVGAYSAYGGGDAPLAARVAGAVELLHTAFVIHDDVIDGDQTRRGRPNLSGAAGDRARAAGADPTRTRSYGDTAGILGGDLALVGAVRAVAECGAPPATVHRLLDLLDAAVHTSAAGELADVAHSSGLGGTTLGEVLTMAEMKTAVYSFVLPLQAAAVLAGRPDTVLSQLAEVGRSVGIAFQLQDDIVGVFGDEDQTGKSRLTDLRQGRHTPLMAHARTTPAWSRIAPLLGNPALTAEQGDAVSELLEECGSRRFIEDLARSYLQAGIDLAERSGLPRELFDWIATCTAGLTRSAA</sequence>
<dbReference type="GO" id="GO:0008299">
    <property type="term" value="P:isoprenoid biosynthetic process"/>
    <property type="evidence" value="ECO:0007669"/>
    <property type="project" value="InterPro"/>
</dbReference>
<dbReference type="PROSITE" id="PS00723">
    <property type="entry name" value="POLYPRENYL_SYNTHASE_1"/>
    <property type="match status" value="1"/>
</dbReference>
<evidence type="ECO:0000256" key="6">
    <source>
        <dbReference type="RuleBase" id="RU004466"/>
    </source>
</evidence>
<organism evidence="8 9">
    <name type="scientific">Candidatus Ruania gallistercoris</name>
    <dbReference type="NCBI Taxonomy" id="2838746"/>
    <lineage>
        <taxon>Bacteria</taxon>
        <taxon>Bacillati</taxon>
        <taxon>Actinomycetota</taxon>
        <taxon>Actinomycetes</taxon>
        <taxon>Micrococcales</taxon>
        <taxon>Ruaniaceae</taxon>
        <taxon>Ruania</taxon>
    </lineage>
</organism>
<evidence type="ECO:0000256" key="1">
    <source>
        <dbReference type="ARBA" id="ARBA00001946"/>
    </source>
</evidence>
<gene>
    <name evidence="8" type="ORF">H9815_05625</name>
</gene>